<evidence type="ECO:0000256" key="3">
    <source>
        <dbReference type="ARBA" id="ARBA00022679"/>
    </source>
</evidence>
<comment type="subcellular location">
    <subcellularLocation>
        <location evidence="1">Membrane</location>
        <topology evidence="1">Single-pass type II membrane protein</topology>
    </subcellularLocation>
</comment>
<evidence type="ECO:0000256" key="2">
    <source>
        <dbReference type="ARBA" id="ARBA00022676"/>
    </source>
</evidence>
<dbReference type="GO" id="GO:0016020">
    <property type="term" value="C:membrane"/>
    <property type="evidence" value="ECO:0007669"/>
    <property type="project" value="UniProtKB-SubCell"/>
</dbReference>
<keyword evidence="8" id="KW-1185">Reference proteome</keyword>
<evidence type="ECO:0000256" key="5">
    <source>
        <dbReference type="ARBA" id="ARBA00023180"/>
    </source>
</evidence>
<evidence type="ECO:0000313" key="7">
    <source>
        <dbReference type="EMBL" id="KAI1710202.1"/>
    </source>
</evidence>
<comment type="caution">
    <text evidence="7">The sequence shown here is derived from an EMBL/GenBank/DDBJ whole genome shotgun (WGS) entry which is preliminary data.</text>
</comment>
<evidence type="ECO:0000256" key="6">
    <source>
        <dbReference type="SAM" id="Phobius"/>
    </source>
</evidence>
<dbReference type="InterPro" id="IPR003406">
    <property type="entry name" value="Glyco_trans_14"/>
</dbReference>
<dbReference type="AlphaFoldDB" id="A0AAD4R567"/>
<dbReference type="Pfam" id="PF02485">
    <property type="entry name" value="Branch"/>
    <property type="match status" value="1"/>
</dbReference>
<keyword evidence="4 6" id="KW-0472">Membrane</keyword>
<name>A0AAD4R567_9BILA</name>
<keyword evidence="5" id="KW-0325">Glycoprotein</keyword>
<gene>
    <name evidence="7" type="ORF">DdX_10879</name>
</gene>
<keyword evidence="3" id="KW-0808">Transferase</keyword>
<proteinExistence type="predicted"/>
<protein>
    <submittedName>
        <fullName evidence="7">Core-2/I-Branching enzyme domain-containing protein</fullName>
    </submittedName>
</protein>
<organism evidence="7 8">
    <name type="scientific">Ditylenchus destructor</name>
    <dbReference type="NCBI Taxonomy" id="166010"/>
    <lineage>
        <taxon>Eukaryota</taxon>
        <taxon>Metazoa</taxon>
        <taxon>Ecdysozoa</taxon>
        <taxon>Nematoda</taxon>
        <taxon>Chromadorea</taxon>
        <taxon>Rhabditida</taxon>
        <taxon>Tylenchina</taxon>
        <taxon>Tylenchomorpha</taxon>
        <taxon>Sphaerularioidea</taxon>
        <taxon>Anguinidae</taxon>
        <taxon>Anguininae</taxon>
        <taxon>Ditylenchus</taxon>
    </lineage>
</organism>
<keyword evidence="2" id="KW-0328">Glycosyltransferase</keyword>
<evidence type="ECO:0000256" key="1">
    <source>
        <dbReference type="ARBA" id="ARBA00004606"/>
    </source>
</evidence>
<dbReference type="PANTHER" id="PTHR46671">
    <property type="entry name" value="PROTEIN CBG11221"/>
    <property type="match status" value="1"/>
</dbReference>
<dbReference type="Proteomes" id="UP001201812">
    <property type="component" value="Unassembled WGS sequence"/>
</dbReference>
<sequence length="487" mass="56307">MLFKIPLVLRRIPPLRLRRTMHGYVHRTIKVHLEVRVSRTLSVVCFMFTVLGFVIFIASYANTGISAVEYFGSLLSNPEFSSVADLNCSRILAGDDPVYLRRAARNRIRYKDELDLPMDCDTVRQRNRFVEQPASLEEENFPIAISRVVHKDYRLLEMGLAANYAPQNWYCFAMDSKADIVFKERVLALSTCFPNVIVNQVHYRLDSNGHNMSASFVECLKNLAERSKKWEYVILVQNNDISVRTNEELVQIFKWFNGTNDVMIVPVPDDERINYNLDWTFEGLELFRNNTRNKIAPSGQTPQLKFAKGYAHSCFSRPAADFIVNELDVSKVLSQMEQPSYGVDEVFWPSLMSTEALGVPGGFTHECLDRGFPVPHVTVYAIWIDKAKCRSGNWRHSVCVLGIEDLPYDFKNSNYLFVNKLMPGFDFGAIKCWFDELHYRTTVDRGLHRLDSTIYKQLPQVRYNAEKRRTGRVDMNRFDCTSILNNY</sequence>
<keyword evidence="6" id="KW-0812">Transmembrane</keyword>
<dbReference type="EMBL" id="JAKKPZ010000027">
    <property type="protein sequence ID" value="KAI1710202.1"/>
    <property type="molecule type" value="Genomic_DNA"/>
</dbReference>
<accession>A0AAD4R567</accession>
<evidence type="ECO:0000256" key="4">
    <source>
        <dbReference type="ARBA" id="ARBA00023136"/>
    </source>
</evidence>
<evidence type="ECO:0000313" key="8">
    <source>
        <dbReference type="Proteomes" id="UP001201812"/>
    </source>
</evidence>
<feature type="transmembrane region" description="Helical" evidence="6">
    <location>
        <begin position="40"/>
        <end position="61"/>
    </location>
</feature>
<reference evidence="7" key="1">
    <citation type="submission" date="2022-01" db="EMBL/GenBank/DDBJ databases">
        <title>Genome Sequence Resource for Two Populations of Ditylenchus destructor, the Migratory Endoparasitic Phytonematode.</title>
        <authorList>
            <person name="Zhang H."/>
            <person name="Lin R."/>
            <person name="Xie B."/>
        </authorList>
    </citation>
    <scope>NUCLEOTIDE SEQUENCE</scope>
    <source>
        <strain evidence="7">BazhouSP</strain>
    </source>
</reference>
<dbReference type="PANTHER" id="PTHR46671:SF7">
    <property type="entry name" value="CORE-2_I-BRANCHING ENZYME"/>
    <property type="match status" value="1"/>
</dbReference>
<keyword evidence="6" id="KW-1133">Transmembrane helix</keyword>
<dbReference type="GO" id="GO:0016757">
    <property type="term" value="F:glycosyltransferase activity"/>
    <property type="evidence" value="ECO:0007669"/>
    <property type="project" value="UniProtKB-KW"/>
</dbReference>